<dbReference type="PANTHER" id="PTHR30466">
    <property type="entry name" value="FLAVIN REDUCTASE"/>
    <property type="match status" value="1"/>
</dbReference>
<keyword evidence="6" id="KW-1185">Reference proteome</keyword>
<dbReference type="SUPFAM" id="SSF50475">
    <property type="entry name" value="FMN-binding split barrel"/>
    <property type="match status" value="1"/>
</dbReference>
<dbReference type="RefSeq" id="WP_342022078.1">
    <property type="nucleotide sequence ID" value="NZ_CP151657.1"/>
</dbReference>
<dbReference type="Gene3D" id="2.30.110.10">
    <property type="entry name" value="Electron Transport, Fmn-binding Protein, Chain A"/>
    <property type="match status" value="1"/>
</dbReference>
<evidence type="ECO:0000313" key="5">
    <source>
        <dbReference type="EMBL" id="WZP14425.1"/>
    </source>
</evidence>
<dbReference type="Pfam" id="PF01613">
    <property type="entry name" value="Flavin_Reduct"/>
    <property type="match status" value="1"/>
</dbReference>
<protein>
    <submittedName>
        <fullName evidence="5">Flavin reductase family protein</fullName>
        <ecNumber evidence="5">1.-.-.-</ecNumber>
    </submittedName>
</protein>
<name>A0ABZ2ZRL4_9MICC</name>
<comment type="similarity">
    <text evidence="1">Belongs to the non-flavoprotein flavin reductase family.</text>
</comment>
<sequence>MLVESKTDRPAASPGQPGGREASGLRSFMRHWETGTCVVTTAARGKRAGLVVNSFTSVSLEPALVSWCVDKASTSFAVWMETENFSVHLLGPTTAHHIPRFVQRGVDKFAGLDLSAGTTGSPALTDVPLRLDCRIWDRYEGGDHIIMVGAVHHIAQPDPSLHFEGPGDS</sequence>
<dbReference type="GO" id="GO:0016491">
    <property type="term" value="F:oxidoreductase activity"/>
    <property type="evidence" value="ECO:0007669"/>
    <property type="project" value="UniProtKB-KW"/>
</dbReference>
<accession>A0ABZ2ZRL4</accession>
<gene>
    <name evidence="5" type="ORF">AAE021_09350</name>
</gene>
<proteinExistence type="inferred from homology"/>
<dbReference type="EC" id="1.-.-.-" evidence="5"/>
<feature type="region of interest" description="Disordered" evidence="3">
    <location>
        <begin position="1"/>
        <end position="25"/>
    </location>
</feature>
<evidence type="ECO:0000259" key="4">
    <source>
        <dbReference type="SMART" id="SM00903"/>
    </source>
</evidence>
<feature type="domain" description="Flavin reductase like" evidence="4">
    <location>
        <begin position="29"/>
        <end position="169"/>
    </location>
</feature>
<evidence type="ECO:0000313" key="6">
    <source>
        <dbReference type="Proteomes" id="UP001448858"/>
    </source>
</evidence>
<dbReference type="InterPro" id="IPR002563">
    <property type="entry name" value="Flavin_Rdtase-like_dom"/>
</dbReference>
<reference evidence="5 6" key="1">
    <citation type="submission" date="2024-04" db="EMBL/GenBank/DDBJ databases">
        <title>Arthrobacter sp. from Plains bison fecal sample.</title>
        <authorList>
            <person name="Ruzzini A."/>
        </authorList>
    </citation>
    <scope>NUCLEOTIDE SEQUENCE [LARGE SCALE GENOMIC DNA]</scope>
    <source>
        <strain evidence="5 6">EINP1</strain>
    </source>
</reference>
<dbReference type="PANTHER" id="PTHR30466:SF11">
    <property type="entry name" value="FLAVIN-DEPENDENT MONOOXYGENASE, REDUCTASE SUBUNIT HSAB"/>
    <property type="match status" value="1"/>
</dbReference>
<organism evidence="5 6">
    <name type="scientific">Arthrobacter citreus</name>
    <dbReference type="NCBI Taxonomy" id="1670"/>
    <lineage>
        <taxon>Bacteria</taxon>
        <taxon>Bacillati</taxon>
        <taxon>Actinomycetota</taxon>
        <taxon>Actinomycetes</taxon>
        <taxon>Micrococcales</taxon>
        <taxon>Micrococcaceae</taxon>
        <taxon>Arthrobacter</taxon>
    </lineage>
</organism>
<dbReference type="InterPro" id="IPR012349">
    <property type="entry name" value="Split_barrel_FMN-bd"/>
</dbReference>
<dbReference type="EMBL" id="CP151657">
    <property type="protein sequence ID" value="WZP14425.1"/>
    <property type="molecule type" value="Genomic_DNA"/>
</dbReference>
<dbReference type="SMART" id="SM00903">
    <property type="entry name" value="Flavin_Reduct"/>
    <property type="match status" value="1"/>
</dbReference>
<dbReference type="Proteomes" id="UP001448858">
    <property type="component" value="Chromosome"/>
</dbReference>
<keyword evidence="2 5" id="KW-0560">Oxidoreductase</keyword>
<dbReference type="InterPro" id="IPR050268">
    <property type="entry name" value="NADH-dep_flavin_reductase"/>
</dbReference>
<evidence type="ECO:0000256" key="2">
    <source>
        <dbReference type="ARBA" id="ARBA00023002"/>
    </source>
</evidence>
<evidence type="ECO:0000256" key="3">
    <source>
        <dbReference type="SAM" id="MobiDB-lite"/>
    </source>
</evidence>
<evidence type="ECO:0000256" key="1">
    <source>
        <dbReference type="ARBA" id="ARBA00008898"/>
    </source>
</evidence>